<proteinExistence type="predicted"/>
<dbReference type="GO" id="GO:0005737">
    <property type="term" value="C:cytoplasm"/>
    <property type="evidence" value="ECO:0007669"/>
    <property type="project" value="InterPro"/>
</dbReference>
<dbReference type="GO" id="GO:0016070">
    <property type="term" value="P:RNA metabolic process"/>
    <property type="evidence" value="ECO:0007669"/>
    <property type="project" value="InterPro"/>
</dbReference>
<dbReference type="GO" id="GO:0016788">
    <property type="term" value="F:hydrolase activity, acting on ester bonds"/>
    <property type="evidence" value="ECO:0007669"/>
    <property type="project" value="InterPro"/>
</dbReference>
<dbReference type="GO" id="GO:0003723">
    <property type="term" value="F:RNA binding"/>
    <property type="evidence" value="ECO:0007669"/>
    <property type="project" value="InterPro"/>
</dbReference>
<sequence>MEHKSRIHKITYKAFSRLNDCRCSPWISLSGVWLEKAGFEIGDTVQITVQDNALNITIKEKSPTPHHLSDKYKEMLTDYLRSR</sequence>
<gene>
    <name evidence="2" type="ORF">DVR12_20405</name>
</gene>
<keyword evidence="3" id="KW-1185">Reference proteome</keyword>
<organism evidence="2 3">
    <name type="scientific">Chitinophaga silvatica</name>
    <dbReference type="NCBI Taxonomy" id="2282649"/>
    <lineage>
        <taxon>Bacteria</taxon>
        <taxon>Pseudomonadati</taxon>
        <taxon>Bacteroidota</taxon>
        <taxon>Chitinophagia</taxon>
        <taxon>Chitinophagales</taxon>
        <taxon>Chitinophagaceae</taxon>
        <taxon>Chitinophaga</taxon>
    </lineage>
</organism>
<evidence type="ECO:0000259" key="1">
    <source>
        <dbReference type="Pfam" id="PF08845"/>
    </source>
</evidence>
<accession>A0A3E1Y5S1</accession>
<evidence type="ECO:0000313" key="3">
    <source>
        <dbReference type="Proteomes" id="UP000260644"/>
    </source>
</evidence>
<name>A0A3E1Y5S1_9BACT</name>
<evidence type="ECO:0000313" key="2">
    <source>
        <dbReference type="EMBL" id="RFS20084.1"/>
    </source>
</evidence>
<dbReference type="Proteomes" id="UP000260644">
    <property type="component" value="Unassembled WGS sequence"/>
</dbReference>
<dbReference type="AlphaFoldDB" id="A0A3E1Y5S1"/>
<dbReference type="Pfam" id="PF08845">
    <property type="entry name" value="SymE_toxin"/>
    <property type="match status" value="1"/>
</dbReference>
<reference evidence="2 3" key="1">
    <citation type="submission" date="2018-07" db="EMBL/GenBank/DDBJ databases">
        <title>Chitinophaga K2CV101002-2 sp. nov., isolated from a monsoon evergreen broad-leaved forest soil.</title>
        <authorList>
            <person name="Lv Y."/>
        </authorList>
    </citation>
    <scope>NUCLEOTIDE SEQUENCE [LARGE SCALE GENOMIC DNA]</scope>
    <source>
        <strain evidence="2 3">GDMCC 1.1288</strain>
    </source>
</reference>
<comment type="caution">
    <text evidence="2">The sequence shown here is derived from an EMBL/GenBank/DDBJ whole genome shotgun (WGS) entry which is preliminary data.</text>
</comment>
<feature type="domain" description="Toxin SymE-like" evidence="1">
    <location>
        <begin position="22"/>
        <end position="57"/>
    </location>
</feature>
<dbReference type="RefSeq" id="WP_116977646.1">
    <property type="nucleotide sequence ID" value="NZ_QPMM01000011.1"/>
</dbReference>
<protein>
    <submittedName>
        <fullName evidence="2">Type I addiction module toxin, SymE family</fullName>
    </submittedName>
</protein>
<dbReference type="EMBL" id="QPMM01000011">
    <property type="protein sequence ID" value="RFS20084.1"/>
    <property type="molecule type" value="Genomic_DNA"/>
</dbReference>
<dbReference type="OrthoDB" id="675523at2"/>
<dbReference type="InterPro" id="IPR014944">
    <property type="entry name" value="Toxin_SymE-like"/>
</dbReference>